<keyword evidence="4 6" id="KW-1133">Transmembrane helix</keyword>
<dbReference type="OrthoDB" id="411251at2759"/>
<dbReference type="Proteomes" id="UP000001514">
    <property type="component" value="Unassembled WGS sequence"/>
</dbReference>
<dbReference type="Gramene" id="EFJ37291">
    <property type="protein sequence ID" value="EFJ37291"/>
    <property type="gene ID" value="SELMODRAFT_67567"/>
</dbReference>
<dbReference type="AlphaFoldDB" id="D8QRP9"/>
<dbReference type="InterPro" id="IPR006977">
    <property type="entry name" value="Yip1_dom"/>
</dbReference>
<name>D8QRP9_SELML</name>
<feature type="non-terminal residue" evidence="9">
    <location>
        <position position="175"/>
    </location>
</feature>
<dbReference type="GO" id="GO:0006888">
    <property type="term" value="P:endoplasmic reticulum to Golgi vesicle-mediated transport"/>
    <property type="evidence" value="ECO:0007669"/>
    <property type="project" value="InterPro"/>
</dbReference>
<evidence type="ECO:0000313" key="9">
    <source>
        <dbReference type="EMBL" id="EFJ37291.1"/>
    </source>
</evidence>
<keyword evidence="10" id="KW-1185">Reference proteome</keyword>
<dbReference type="EMBL" id="GL377566">
    <property type="protein sequence ID" value="EFJ37291.1"/>
    <property type="molecule type" value="Genomic_DNA"/>
</dbReference>
<comment type="similarity">
    <text evidence="2 6">Belongs to the YIP1 family.</text>
</comment>
<feature type="transmembrane region" description="Helical" evidence="6">
    <location>
        <begin position="68"/>
        <end position="91"/>
    </location>
</feature>
<evidence type="ECO:0000256" key="3">
    <source>
        <dbReference type="ARBA" id="ARBA00022692"/>
    </source>
</evidence>
<dbReference type="GO" id="GO:0005802">
    <property type="term" value="C:trans-Golgi network"/>
    <property type="evidence" value="ECO:0000318"/>
    <property type="project" value="GO_Central"/>
</dbReference>
<dbReference type="InParanoid" id="D8QRP9"/>
<feature type="transmembrane region" description="Helical" evidence="6">
    <location>
        <begin position="129"/>
        <end position="150"/>
    </location>
</feature>
<proteinExistence type="inferred from homology"/>
<dbReference type="Gramene" id="EFJ27659">
    <property type="protein sequence ID" value="EFJ27659"/>
    <property type="gene ID" value="SELMODRAFT_67565"/>
</dbReference>
<dbReference type="EMBL" id="GL377581">
    <property type="protein sequence ID" value="EFJ27659.1"/>
    <property type="molecule type" value="Genomic_DNA"/>
</dbReference>
<evidence type="ECO:0000256" key="5">
    <source>
        <dbReference type="ARBA" id="ARBA00023136"/>
    </source>
</evidence>
<evidence type="ECO:0000256" key="4">
    <source>
        <dbReference type="ARBA" id="ARBA00022989"/>
    </source>
</evidence>
<dbReference type="PANTHER" id="PTHR21236">
    <property type="entry name" value="GOLGI MEMBRANE PROTEIN YIP1"/>
    <property type="match status" value="1"/>
</dbReference>
<dbReference type="STRING" id="88036.D8QRP9"/>
<evidence type="ECO:0000256" key="1">
    <source>
        <dbReference type="ARBA" id="ARBA00004141"/>
    </source>
</evidence>
<evidence type="ECO:0000259" key="7">
    <source>
        <dbReference type="Pfam" id="PF04893"/>
    </source>
</evidence>
<evidence type="ECO:0000313" key="10">
    <source>
        <dbReference type="Proteomes" id="UP000001514"/>
    </source>
</evidence>
<accession>D8QRP9</accession>
<dbReference type="eggNOG" id="KOG2946">
    <property type="taxonomic scope" value="Eukaryota"/>
</dbReference>
<organism evidence="10">
    <name type="scientific">Selaginella moellendorffii</name>
    <name type="common">Spikemoss</name>
    <dbReference type="NCBI Taxonomy" id="88036"/>
    <lineage>
        <taxon>Eukaryota</taxon>
        <taxon>Viridiplantae</taxon>
        <taxon>Streptophyta</taxon>
        <taxon>Embryophyta</taxon>
        <taxon>Tracheophyta</taxon>
        <taxon>Lycopodiopsida</taxon>
        <taxon>Selaginellales</taxon>
        <taxon>Selaginellaceae</taxon>
        <taxon>Selaginella</taxon>
    </lineage>
</organism>
<dbReference type="PANTHER" id="PTHR21236:SF1">
    <property type="entry name" value="PROTEIN YIPF6"/>
    <property type="match status" value="1"/>
</dbReference>
<sequence>STLTEPVSVTLARDARRVANNLQQIVVFNSNRNDPARTLRDWDLWGPFFFIIALSCILSSTASTNKSTVFAVVFAVLSAGAVSLTMNVVLLGGKLNFLQSLSVLGYCLFPLDIGAILCAAYSGKLYRSAMIFATLLWSSWSVYPFVSTAVRPSRKALAVYPVFLMYISMGLLVLA</sequence>
<dbReference type="InterPro" id="IPR045231">
    <property type="entry name" value="Yip1/4-like"/>
</dbReference>
<dbReference type="Pfam" id="PF04893">
    <property type="entry name" value="Yip1"/>
    <property type="match status" value="1"/>
</dbReference>
<evidence type="ECO:0000256" key="2">
    <source>
        <dbReference type="ARBA" id="ARBA00010596"/>
    </source>
</evidence>
<dbReference type="KEGG" id="smo:SELMODRAFT_67567"/>
<dbReference type="OMA" id="FVAMMMA"/>
<comment type="subcellular location">
    <subcellularLocation>
        <location evidence="6">Golgi apparatus membrane</location>
        <topology evidence="6">Multi-pass membrane protein</topology>
    </subcellularLocation>
    <subcellularLocation>
        <location evidence="1">Membrane</location>
        <topology evidence="1">Multi-pass membrane protein</topology>
    </subcellularLocation>
</comment>
<keyword evidence="3 6" id="KW-0812">Transmembrane</keyword>
<dbReference type="HOGENOM" id="CLU_059592_3_1_1"/>
<dbReference type="KEGG" id="smo:SELMODRAFT_67565"/>
<feature type="transmembrane region" description="Helical" evidence="6">
    <location>
        <begin position="42"/>
        <end position="62"/>
    </location>
</feature>
<gene>
    <name evidence="8" type="ORF">SELMODRAFT_67565</name>
    <name evidence="9" type="ORF">SELMODRAFT_67567</name>
</gene>
<feature type="non-terminal residue" evidence="9">
    <location>
        <position position="1"/>
    </location>
</feature>
<evidence type="ECO:0000313" key="8">
    <source>
        <dbReference type="EMBL" id="EFJ27659.1"/>
    </source>
</evidence>
<feature type="domain" description="Yip1" evidence="7">
    <location>
        <begin position="39"/>
        <end position="171"/>
    </location>
</feature>
<protein>
    <recommendedName>
        <fullName evidence="6">Protein YIP</fullName>
    </recommendedName>
</protein>
<feature type="transmembrane region" description="Helical" evidence="6">
    <location>
        <begin position="157"/>
        <end position="174"/>
    </location>
</feature>
<reference evidence="9 10" key="1">
    <citation type="journal article" date="2011" name="Science">
        <title>The Selaginella genome identifies genetic changes associated with the evolution of vascular plants.</title>
        <authorList>
            <person name="Banks J.A."/>
            <person name="Nishiyama T."/>
            <person name="Hasebe M."/>
            <person name="Bowman J.L."/>
            <person name="Gribskov M."/>
            <person name="dePamphilis C."/>
            <person name="Albert V.A."/>
            <person name="Aono N."/>
            <person name="Aoyama T."/>
            <person name="Ambrose B.A."/>
            <person name="Ashton N.W."/>
            <person name="Axtell M.J."/>
            <person name="Barker E."/>
            <person name="Barker M.S."/>
            <person name="Bennetzen J.L."/>
            <person name="Bonawitz N.D."/>
            <person name="Chapple C."/>
            <person name="Cheng C."/>
            <person name="Correa L.G."/>
            <person name="Dacre M."/>
            <person name="DeBarry J."/>
            <person name="Dreyer I."/>
            <person name="Elias M."/>
            <person name="Engstrom E.M."/>
            <person name="Estelle M."/>
            <person name="Feng L."/>
            <person name="Finet C."/>
            <person name="Floyd S.K."/>
            <person name="Frommer W.B."/>
            <person name="Fujita T."/>
            <person name="Gramzow L."/>
            <person name="Gutensohn M."/>
            <person name="Harholt J."/>
            <person name="Hattori M."/>
            <person name="Heyl A."/>
            <person name="Hirai T."/>
            <person name="Hiwatashi Y."/>
            <person name="Ishikawa M."/>
            <person name="Iwata M."/>
            <person name="Karol K.G."/>
            <person name="Koehler B."/>
            <person name="Kolukisaoglu U."/>
            <person name="Kubo M."/>
            <person name="Kurata T."/>
            <person name="Lalonde S."/>
            <person name="Li K."/>
            <person name="Li Y."/>
            <person name="Litt A."/>
            <person name="Lyons E."/>
            <person name="Manning G."/>
            <person name="Maruyama T."/>
            <person name="Michael T.P."/>
            <person name="Mikami K."/>
            <person name="Miyazaki S."/>
            <person name="Morinaga S."/>
            <person name="Murata T."/>
            <person name="Mueller-Roeber B."/>
            <person name="Nelson D.R."/>
            <person name="Obara M."/>
            <person name="Oguri Y."/>
            <person name="Olmstead R.G."/>
            <person name="Onodera N."/>
            <person name="Petersen B.L."/>
            <person name="Pils B."/>
            <person name="Prigge M."/>
            <person name="Rensing S.A."/>
            <person name="Riano-Pachon D.M."/>
            <person name="Roberts A.W."/>
            <person name="Sato Y."/>
            <person name="Scheller H.V."/>
            <person name="Schulz B."/>
            <person name="Schulz C."/>
            <person name="Shakirov E.V."/>
            <person name="Shibagaki N."/>
            <person name="Shinohara N."/>
            <person name="Shippen D.E."/>
            <person name="Soerensen I."/>
            <person name="Sotooka R."/>
            <person name="Sugimoto N."/>
            <person name="Sugita M."/>
            <person name="Sumikawa N."/>
            <person name="Tanurdzic M."/>
            <person name="Theissen G."/>
            <person name="Ulvskov P."/>
            <person name="Wakazuki S."/>
            <person name="Weng J.K."/>
            <person name="Willats W.W."/>
            <person name="Wipf D."/>
            <person name="Wolf P.G."/>
            <person name="Yang L."/>
            <person name="Zimmer A.D."/>
            <person name="Zhu Q."/>
            <person name="Mitros T."/>
            <person name="Hellsten U."/>
            <person name="Loque D."/>
            <person name="Otillar R."/>
            <person name="Salamov A."/>
            <person name="Schmutz J."/>
            <person name="Shapiro H."/>
            <person name="Lindquist E."/>
            <person name="Lucas S."/>
            <person name="Rokhsar D."/>
            <person name="Grigoriev I.V."/>
        </authorList>
    </citation>
    <scope>NUCLEOTIDE SEQUENCE [LARGE SCALE GENOMIC DNA]</scope>
</reference>
<keyword evidence="5 6" id="KW-0472">Membrane</keyword>
<evidence type="ECO:0000256" key="6">
    <source>
        <dbReference type="RuleBase" id="RU361264"/>
    </source>
</evidence>
<dbReference type="GO" id="GO:0000139">
    <property type="term" value="C:Golgi membrane"/>
    <property type="evidence" value="ECO:0007669"/>
    <property type="project" value="UniProtKB-SubCell"/>
</dbReference>
<feature type="transmembrane region" description="Helical" evidence="6">
    <location>
        <begin position="103"/>
        <end position="123"/>
    </location>
</feature>